<dbReference type="Proteomes" id="UP000694888">
    <property type="component" value="Unplaced"/>
</dbReference>
<sequence length="253" mass="27789">MSRCLLSDGPYTILVPVDSAFAKLDQAELTNLQTSPGLLDEVLGVHVIKGELFSWDFVSGRVIVSDNGHFIRVYKTQQGTYVNDAKVLKWDVEANGAVLIFIDTLLDAPEGTIYEVLRKPEFGLSLLGDFVDAAGLNRTLHRTAGPYTMFAPSADAFAKLSDVITDRLKRDTQLLKYVLEYHVHPGTLHLQSLDRNGTLTTLYRNHNIGVSVTDDIRLNGVAMLEEADIDCDNGVIHIIDHVLLPSSLGSVIG</sequence>
<name>A0ABM0K9H6_APLCA</name>
<feature type="domain" description="FAS1" evidence="1">
    <location>
        <begin position="1"/>
        <end position="106"/>
    </location>
</feature>
<reference evidence="3" key="1">
    <citation type="submission" date="2025-08" db="UniProtKB">
        <authorList>
            <consortium name="RefSeq"/>
        </authorList>
    </citation>
    <scope>IDENTIFICATION</scope>
</reference>
<dbReference type="Pfam" id="PF02469">
    <property type="entry name" value="Fasciclin"/>
    <property type="match status" value="2"/>
</dbReference>
<evidence type="ECO:0000313" key="3">
    <source>
        <dbReference type="RefSeq" id="XP_005112098.1"/>
    </source>
</evidence>
<dbReference type="PANTHER" id="PTHR10900:SF77">
    <property type="entry name" value="FI19380P1"/>
    <property type="match status" value="1"/>
</dbReference>
<evidence type="ECO:0000313" key="2">
    <source>
        <dbReference type="Proteomes" id="UP000694888"/>
    </source>
</evidence>
<gene>
    <name evidence="3" type="primary">LOC101861092</name>
</gene>
<dbReference type="InterPro" id="IPR050904">
    <property type="entry name" value="Adhesion/Biosynth-related"/>
</dbReference>
<dbReference type="SMART" id="SM00554">
    <property type="entry name" value="FAS1"/>
    <property type="match status" value="2"/>
</dbReference>
<proteinExistence type="predicted"/>
<organism evidence="2 3">
    <name type="scientific">Aplysia californica</name>
    <name type="common">California sea hare</name>
    <dbReference type="NCBI Taxonomy" id="6500"/>
    <lineage>
        <taxon>Eukaryota</taxon>
        <taxon>Metazoa</taxon>
        <taxon>Spiralia</taxon>
        <taxon>Lophotrochozoa</taxon>
        <taxon>Mollusca</taxon>
        <taxon>Gastropoda</taxon>
        <taxon>Heterobranchia</taxon>
        <taxon>Euthyneura</taxon>
        <taxon>Tectipleura</taxon>
        <taxon>Aplysiida</taxon>
        <taxon>Aplysioidea</taxon>
        <taxon>Aplysiidae</taxon>
        <taxon>Aplysia</taxon>
    </lineage>
</organism>
<dbReference type="InterPro" id="IPR000782">
    <property type="entry name" value="FAS1_domain"/>
</dbReference>
<dbReference type="GeneID" id="101861092"/>
<evidence type="ECO:0000259" key="1">
    <source>
        <dbReference type="PROSITE" id="PS50213"/>
    </source>
</evidence>
<dbReference type="SUPFAM" id="SSF82153">
    <property type="entry name" value="FAS1 domain"/>
    <property type="match status" value="2"/>
</dbReference>
<accession>A0ABM0K9H6</accession>
<protein>
    <submittedName>
        <fullName evidence="3">Periostin</fullName>
    </submittedName>
</protein>
<feature type="domain" description="FAS1" evidence="1">
    <location>
        <begin position="111"/>
        <end position="243"/>
    </location>
</feature>
<dbReference type="PROSITE" id="PS50213">
    <property type="entry name" value="FAS1"/>
    <property type="match status" value="2"/>
</dbReference>
<dbReference type="RefSeq" id="XP_005112098.1">
    <property type="nucleotide sequence ID" value="XM_005112041.2"/>
</dbReference>
<dbReference type="PANTHER" id="PTHR10900">
    <property type="entry name" value="PERIOSTIN-RELATED"/>
    <property type="match status" value="1"/>
</dbReference>
<dbReference type="Gene3D" id="2.30.180.10">
    <property type="entry name" value="FAS1 domain"/>
    <property type="match status" value="2"/>
</dbReference>
<keyword evidence="2" id="KW-1185">Reference proteome</keyword>
<dbReference type="InterPro" id="IPR036378">
    <property type="entry name" value="FAS1_dom_sf"/>
</dbReference>